<reference evidence="1 2" key="1">
    <citation type="submission" date="2019-06" db="EMBL/GenBank/DDBJ databases">
        <title>Genome Sequence of the Brown Rot Fungal Pathogen Monilinia fructicola.</title>
        <authorList>
            <person name="De Miccolis Angelini R.M."/>
            <person name="Landi L."/>
            <person name="Abate D."/>
            <person name="Pollastro S."/>
            <person name="Romanazzi G."/>
            <person name="Faretra F."/>
        </authorList>
    </citation>
    <scope>NUCLEOTIDE SEQUENCE [LARGE SCALE GENOMIC DNA]</scope>
    <source>
        <strain evidence="1 2">Mfrc123</strain>
    </source>
</reference>
<gene>
    <name evidence="1" type="ORF">EYC84_012098</name>
</gene>
<dbReference type="VEuPathDB" id="FungiDB:MFRU_032g00820"/>
<dbReference type="Proteomes" id="UP000322873">
    <property type="component" value="Unassembled WGS sequence"/>
</dbReference>
<keyword evidence="2" id="KW-1185">Reference proteome</keyword>
<dbReference type="AlphaFoldDB" id="A0A5M9J5Y6"/>
<dbReference type="EMBL" id="VICG01000016">
    <property type="protein sequence ID" value="KAA8564117.1"/>
    <property type="molecule type" value="Genomic_DNA"/>
</dbReference>
<sequence>MVGFVVGILMVFGKKEVRERIRRVMNEGLVRVKRTIGMGVKEKGLNVLDTYEGKKGRREEGKKGGRIGG</sequence>
<proteinExistence type="predicted"/>
<accession>A0A5M9J5Y6</accession>
<organism evidence="1 2">
    <name type="scientific">Monilinia fructicola</name>
    <name type="common">Brown rot fungus</name>
    <name type="synonym">Ciboria fructicola</name>
    <dbReference type="NCBI Taxonomy" id="38448"/>
    <lineage>
        <taxon>Eukaryota</taxon>
        <taxon>Fungi</taxon>
        <taxon>Dikarya</taxon>
        <taxon>Ascomycota</taxon>
        <taxon>Pezizomycotina</taxon>
        <taxon>Leotiomycetes</taxon>
        <taxon>Helotiales</taxon>
        <taxon>Sclerotiniaceae</taxon>
        <taxon>Monilinia</taxon>
    </lineage>
</organism>
<evidence type="ECO:0000313" key="2">
    <source>
        <dbReference type="Proteomes" id="UP000322873"/>
    </source>
</evidence>
<comment type="caution">
    <text evidence="1">The sequence shown here is derived from an EMBL/GenBank/DDBJ whole genome shotgun (WGS) entry which is preliminary data.</text>
</comment>
<protein>
    <submittedName>
        <fullName evidence="1">Uncharacterized protein</fullName>
    </submittedName>
</protein>
<name>A0A5M9J5Y6_MONFR</name>
<evidence type="ECO:0000313" key="1">
    <source>
        <dbReference type="EMBL" id="KAA8564117.1"/>
    </source>
</evidence>